<organism evidence="1 2">
    <name type="scientific">Leptospira haakeii</name>
    <dbReference type="NCBI Taxonomy" id="2023198"/>
    <lineage>
        <taxon>Bacteria</taxon>
        <taxon>Pseudomonadati</taxon>
        <taxon>Spirochaetota</taxon>
        <taxon>Spirochaetia</taxon>
        <taxon>Leptospirales</taxon>
        <taxon>Leptospiraceae</taxon>
        <taxon>Leptospira</taxon>
    </lineage>
</organism>
<evidence type="ECO:0008006" key="3">
    <source>
        <dbReference type="Google" id="ProtNLM"/>
    </source>
</evidence>
<evidence type="ECO:0000313" key="1">
    <source>
        <dbReference type="EMBL" id="PKA16505.1"/>
    </source>
</evidence>
<dbReference type="Proteomes" id="UP000231857">
    <property type="component" value="Unassembled WGS sequence"/>
</dbReference>
<sequence>MLQKLSLLPILTLFLFFGCSKEDIDETKGKKKKEEEFNPAVNYVVCVAFLQACIDAEGNGCFIVKTDPQYFDNGGGGVEALCLDRTIETYLANETGGGM</sequence>
<reference evidence="1 2" key="1">
    <citation type="submission" date="2017-07" db="EMBL/GenBank/DDBJ databases">
        <title>Leptospira spp. isolated from tropical soils.</title>
        <authorList>
            <person name="Thibeaux R."/>
            <person name="Iraola G."/>
            <person name="Ferres I."/>
            <person name="Bierque E."/>
            <person name="Girault D."/>
            <person name="Soupe-Gilbert M.-E."/>
            <person name="Picardeau M."/>
            <person name="Goarant C."/>
        </authorList>
    </citation>
    <scope>NUCLEOTIDE SEQUENCE [LARGE SCALE GENOMIC DNA]</scope>
    <source>
        <strain evidence="1 2">ATI7-C-A2</strain>
    </source>
</reference>
<keyword evidence="2" id="KW-1185">Reference proteome</keyword>
<accession>A0ABX4PL63</accession>
<proteinExistence type="predicted"/>
<dbReference type="EMBL" id="NPEI01000003">
    <property type="protein sequence ID" value="PKA16505.1"/>
    <property type="molecule type" value="Genomic_DNA"/>
</dbReference>
<protein>
    <recommendedName>
        <fullName evidence="3">Lipoprotein</fullName>
    </recommendedName>
</protein>
<dbReference type="PROSITE" id="PS51257">
    <property type="entry name" value="PROKAR_LIPOPROTEIN"/>
    <property type="match status" value="1"/>
</dbReference>
<gene>
    <name evidence="1" type="ORF">CH363_06910</name>
</gene>
<evidence type="ECO:0000313" key="2">
    <source>
        <dbReference type="Proteomes" id="UP000231857"/>
    </source>
</evidence>
<name>A0ABX4PL63_9LEPT</name>
<comment type="caution">
    <text evidence="1">The sequence shown here is derived from an EMBL/GenBank/DDBJ whole genome shotgun (WGS) entry which is preliminary data.</text>
</comment>
<dbReference type="RefSeq" id="WP_100722952.1">
    <property type="nucleotide sequence ID" value="NZ_NPEG01000002.1"/>
</dbReference>